<feature type="transmembrane region" description="Helical" evidence="1">
    <location>
        <begin position="54"/>
        <end position="75"/>
    </location>
</feature>
<evidence type="ECO:0000313" key="2">
    <source>
        <dbReference type="EMBL" id="SFI57510.1"/>
    </source>
</evidence>
<reference evidence="2 3" key="1">
    <citation type="submission" date="2016-10" db="EMBL/GenBank/DDBJ databases">
        <authorList>
            <person name="de Groot N.N."/>
        </authorList>
    </citation>
    <scope>NUCLEOTIDE SEQUENCE [LARGE SCALE GENOMIC DNA]</scope>
    <source>
        <strain evidence="2 3">SP2</strain>
    </source>
</reference>
<feature type="transmembrane region" description="Helical" evidence="1">
    <location>
        <begin position="20"/>
        <end position="42"/>
    </location>
</feature>
<gene>
    <name evidence="2" type="ORF">SAMN05443661_10215</name>
</gene>
<evidence type="ECO:0000256" key="1">
    <source>
        <dbReference type="SAM" id="Phobius"/>
    </source>
</evidence>
<keyword evidence="1" id="KW-0812">Transmembrane</keyword>
<dbReference type="Proteomes" id="UP000182829">
    <property type="component" value="Unassembled WGS sequence"/>
</dbReference>
<name>A0A1I3JBJ9_9EURY</name>
<organism evidence="2 3">
    <name type="scientific">Natronobacterium gregoryi</name>
    <dbReference type="NCBI Taxonomy" id="44930"/>
    <lineage>
        <taxon>Archaea</taxon>
        <taxon>Methanobacteriati</taxon>
        <taxon>Methanobacteriota</taxon>
        <taxon>Stenosarchaea group</taxon>
        <taxon>Halobacteria</taxon>
        <taxon>Halobacteriales</taxon>
        <taxon>Natrialbaceae</taxon>
        <taxon>Natronobacterium</taxon>
    </lineage>
</organism>
<accession>A0A1I3JBJ9</accession>
<protein>
    <submittedName>
        <fullName evidence="2">Uncharacterized protein</fullName>
    </submittedName>
</protein>
<sequence length="83" mass="8304">MSTVRSMASRYLSEDGGDSLLVAVIVGCALIPGAGIVGAYLFAGSGQAELAARLSVALVLPTLLMVAVLFAVGAYSSASGRNQ</sequence>
<evidence type="ECO:0000313" key="3">
    <source>
        <dbReference type="Proteomes" id="UP000182829"/>
    </source>
</evidence>
<keyword evidence="1" id="KW-1133">Transmembrane helix</keyword>
<dbReference type="OrthoDB" id="381093at2157"/>
<dbReference type="AlphaFoldDB" id="A0A1I3JBJ9"/>
<proteinExistence type="predicted"/>
<dbReference type="EMBL" id="FORO01000002">
    <property type="protein sequence ID" value="SFI57510.1"/>
    <property type="molecule type" value="Genomic_DNA"/>
</dbReference>
<keyword evidence="1" id="KW-0472">Membrane</keyword>